<organism evidence="7 8">
    <name type="scientific">Paragemmobacter aquarius</name>
    <dbReference type="NCBI Taxonomy" id="2169400"/>
    <lineage>
        <taxon>Bacteria</taxon>
        <taxon>Pseudomonadati</taxon>
        <taxon>Pseudomonadota</taxon>
        <taxon>Alphaproteobacteria</taxon>
        <taxon>Rhodobacterales</taxon>
        <taxon>Paracoccaceae</taxon>
        <taxon>Paragemmobacter</taxon>
    </lineage>
</organism>
<dbReference type="Pfam" id="PF01810">
    <property type="entry name" value="LysE"/>
    <property type="match status" value="1"/>
</dbReference>
<evidence type="ECO:0000256" key="4">
    <source>
        <dbReference type="ARBA" id="ARBA00022989"/>
    </source>
</evidence>
<dbReference type="KEGG" id="geh:HYN69_16410"/>
<name>A0A2S0UPY1_9RHOB</name>
<proteinExistence type="predicted"/>
<comment type="subcellular location">
    <subcellularLocation>
        <location evidence="1">Cell membrane</location>
        <topology evidence="1">Multi-pass membrane protein</topology>
    </subcellularLocation>
</comment>
<evidence type="ECO:0000256" key="3">
    <source>
        <dbReference type="ARBA" id="ARBA00022692"/>
    </source>
</evidence>
<evidence type="ECO:0000256" key="6">
    <source>
        <dbReference type="SAM" id="Phobius"/>
    </source>
</evidence>
<keyword evidence="3 6" id="KW-0812">Transmembrane</keyword>
<dbReference type="EMBL" id="CP028918">
    <property type="protein sequence ID" value="AWB49879.1"/>
    <property type="molecule type" value="Genomic_DNA"/>
</dbReference>
<protein>
    <recommendedName>
        <fullName evidence="9">Threonine/homoserine/homoserine lactone efflux protein</fullName>
    </recommendedName>
</protein>
<keyword evidence="2" id="KW-1003">Cell membrane</keyword>
<evidence type="ECO:0000313" key="8">
    <source>
        <dbReference type="Proteomes" id="UP000244496"/>
    </source>
</evidence>
<dbReference type="GO" id="GO:0015171">
    <property type="term" value="F:amino acid transmembrane transporter activity"/>
    <property type="evidence" value="ECO:0007669"/>
    <property type="project" value="TreeGrafter"/>
</dbReference>
<accession>A0A2S0UPY1</accession>
<reference evidence="7 8" key="1">
    <citation type="submission" date="2018-04" db="EMBL/GenBank/DDBJ databases">
        <title>Genome sequencing of Gemmobacter.</title>
        <authorList>
            <person name="Yi H."/>
            <person name="Baek M.-G."/>
        </authorList>
    </citation>
    <scope>NUCLEOTIDE SEQUENCE [LARGE SCALE GENOMIC DNA]</scope>
    <source>
        <strain evidence="7 8">HYN0069</strain>
    </source>
</reference>
<dbReference type="GO" id="GO:0005886">
    <property type="term" value="C:plasma membrane"/>
    <property type="evidence" value="ECO:0007669"/>
    <property type="project" value="UniProtKB-SubCell"/>
</dbReference>
<keyword evidence="4 6" id="KW-1133">Transmembrane helix</keyword>
<dbReference type="RefSeq" id="WP_108436696.1">
    <property type="nucleotide sequence ID" value="NZ_CP028918.1"/>
</dbReference>
<dbReference type="Proteomes" id="UP000244496">
    <property type="component" value="Chromosome"/>
</dbReference>
<sequence length="216" mass="22333">MLPPFLPWHDFLTVWVFLAANIASPGPNVLNTIALAIGSGRAAGFGSAAGVGLGIGLWCLSMTLGVATVLTVIPGATLALTLTAVGLLLWFAWRYAKAAVAGFRDRGTARPTRNDGAGFATGFRRSLAVNALNPKALTSWLAVLAMFPTTRATAADIALLCAGACALSFGLHAAYTMAFSTPAALRAYLRAGWVLHATAAVMFTGFAVRLLIGLIA</sequence>
<dbReference type="PANTHER" id="PTHR30086">
    <property type="entry name" value="ARGININE EXPORTER PROTEIN ARGO"/>
    <property type="match status" value="1"/>
</dbReference>
<gene>
    <name evidence="7" type="ORF">HYN69_16410</name>
</gene>
<evidence type="ECO:0000313" key="7">
    <source>
        <dbReference type="EMBL" id="AWB49879.1"/>
    </source>
</evidence>
<evidence type="ECO:0008006" key="9">
    <source>
        <dbReference type="Google" id="ProtNLM"/>
    </source>
</evidence>
<dbReference type="InterPro" id="IPR001123">
    <property type="entry name" value="LeuE-type"/>
</dbReference>
<feature type="transmembrane region" description="Helical" evidence="6">
    <location>
        <begin position="49"/>
        <end position="70"/>
    </location>
</feature>
<evidence type="ECO:0000256" key="5">
    <source>
        <dbReference type="ARBA" id="ARBA00023136"/>
    </source>
</evidence>
<feature type="transmembrane region" description="Helical" evidence="6">
    <location>
        <begin position="12"/>
        <end position="37"/>
    </location>
</feature>
<feature type="transmembrane region" description="Helical" evidence="6">
    <location>
        <begin position="157"/>
        <end position="179"/>
    </location>
</feature>
<feature type="transmembrane region" description="Helical" evidence="6">
    <location>
        <begin position="191"/>
        <end position="212"/>
    </location>
</feature>
<keyword evidence="5 6" id="KW-0472">Membrane</keyword>
<keyword evidence="8" id="KW-1185">Reference proteome</keyword>
<feature type="transmembrane region" description="Helical" evidence="6">
    <location>
        <begin position="76"/>
        <end position="96"/>
    </location>
</feature>
<dbReference type="PANTHER" id="PTHR30086:SF19">
    <property type="entry name" value="THREONINE EFFLUX PROTEIN"/>
    <property type="match status" value="1"/>
</dbReference>
<dbReference type="OrthoDB" id="7644417at2"/>
<evidence type="ECO:0000256" key="1">
    <source>
        <dbReference type="ARBA" id="ARBA00004651"/>
    </source>
</evidence>
<evidence type="ECO:0000256" key="2">
    <source>
        <dbReference type="ARBA" id="ARBA00022475"/>
    </source>
</evidence>
<dbReference type="AlphaFoldDB" id="A0A2S0UPY1"/>